<reference evidence="2" key="1">
    <citation type="journal article" date="2019" name="PLoS Negl. Trop. Dis.">
        <title>Revisiting the worldwide diversity of Leptospira species in the environment.</title>
        <authorList>
            <person name="Vincent A.T."/>
            <person name="Schiettekatte O."/>
            <person name="Bourhy P."/>
            <person name="Veyrier F.J."/>
            <person name="Picardeau M."/>
        </authorList>
    </citation>
    <scope>NUCLEOTIDE SEQUENCE [LARGE SCALE GENOMIC DNA]</scope>
    <source>
        <strain evidence="2">201800295</strain>
    </source>
</reference>
<evidence type="ECO:0000313" key="1">
    <source>
        <dbReference type="EMBL" id="TGK45907.1"/>
    </source>
</evidence>
<sequence>MSETLPPLPPSRELELKAVFIACVTSNATLAELKGVCGTIPNDAILFNALATQEAKGGQNYSKAWKERFRLVNEEELLTSKTIITIKKILEIKQSGFRKQSDTVLRNEKTGATQNKSKIWQKLHMIDALWVKNGEIYP</sequence>
<dbReference type="Proteomes" id="UP000297617">
    <property type="component" value="Unassembled WGS sequence"/>
</dbReference>
<name>A0ABY2KZ83_9LEPT</name>
<protein>
    <submittedName>
        <fullName evidence="1">Uncharacterized protein</fullName>
    </submittedName>
</protein>
<dbReference type="EMBL" id="RQFD01000019">
    <property type="protein sequence ID" value="TGK45907.1"/>
    <property type="molecule type" value="Genomic_DNA"/>
</dbReference>
<comment type="caution">
    <text evidence="1">The sequence shown here is derived from an EMBL/GenBank/DDBJ whole genome shotgun (WGS) entry which is preliminary data.</text>
</comment>
<organism evidence="1 2">
    <name type="scientific">Leptospira bouyouniensis</name>
    <dbReference type="NCBI Taxonomy" id="2484911"/>
    <lineage>
        <taxon>Bacteria</taxon>
        <taxon>Pseudomonadati</taxon>
        <taxon>Spirochaetota</taxon>
        <taxon>Spirochaetia</taxon>
        <taxon>Leptospirales</taxon>
        <taxon>Leptospiraceae</taxon>
        <taxon>Leptospira</taxon>
    </lineage>
</organism>
<evidence type="ECO:0000313" key="2">
    <source>
        <dbReference type="Proteomes" id="UP000297617"/>
    </source>
</evidence>
<gene>
    <name evidence="1" type="ORF">EHQ10_18560</name>
</gene>
<keyword evidence="2" id="KW-1185">Reference proteome</keyword>
<dbReference type="RefSeq" id="WP_135754985.1">
    <property type="nucleotide sequence ID" value="NZ_RQFD01000019.1"/>
</dbReference>
<proteinExistence type="predicted"/>
<accession>A0ABY2KZ83</accession>